<keyword evidence="2" id="KW-1185">Reference proteome</keyword>
<dbReference type="InterPro" id="IPR036374">
    <property type="entry name" value="OxRdtase_Mopterin-bd_sf"/>
</dbReference>
<comment type="caution">
    <text evidence="1">The sequence shown here is derived from an EMBL/GenBank/DDBJ whole genome shotgun (WGS) entry which is preliminary data.</text>
</comment>
<dbReference type="RefSeq" id="WP_146946855.1">
    <property type="nucleotide sequence ID" value="NZ_VOQF01000003.1"/>
</dbReference>
<dbReference type="AlphaFoldDB" id="A0A5C6W2J6"/>
<dbReference type="EMBL" id="VOQF01000003">
    <property type="protein sequence ID" value="TXC92093.1"/>
    <property type="molecule type" value="Genomic_DNA"/>
</dbReference>
<evidence type="ECO:0000313" key="1">
    <source>
        <dbReference type="EMBL" id="TXC92093.1"/>
    </source>
</evidence>
<dbReference type="Proteomes" id="UP000321363">
    <property type="component" value="Unassembled WGS sequence"/>
</dbReference>
<accession>A0A5C6W2J6</accession>
<protein>
    <submittedName>
        <fullName evidence="1">Peptidyl-prolyl cis-trans isomerase</fullName>
    </submittedName>
</protein>
<dbReference type="SUPFAM" id="SSF56524">
    <property type="entry name" value="Oxidoreductase molybdopterin-binding domain"/>
    <property type="match status" value="1"/>
</dbReference>
<name>A0A5C6W2J6_9BACI</name>
<organism evidence="1 2">
    <name type="scientific">Metabacillus litoralis</name>
    <dbReference type="NCBI Taxonomy" id="152268"/>
    <lineage>
        <taxon>Bacteria</taxon>
        <taxon>Bacillati</taxon>
        <taxon>Bacillota</taxon>
        <taxon>Bacilli</taxon>
        <taxon>Bacillales</taxon>
        <taxon>Bacillaceae</taxon>
        <taxon>Metabacillus</taxon>
    </lineage>
</organism>
<gene>
    <name evidence="1" type="ORF">FS935_06855</name>
</gene>
<dbReference type="GO" id="GO:0016853">
    <property type="term" value="F:isomerase activity"/>
    <property type="evidence" value="ECO:0007669"/>
    <property type="project" value="UniProtKB-KW"/>
</dbReference>
<reference evidence="1 2" key="1">
    <citation type="journal article" date="2005" name="Int. J. Syst. Evol. Microbiol.">
        <title>Bacillus litoralis sp. nov., isolated from a tidal flat of the Yellow Sea in Korea.</title>
        <authorList>
            <person name="Yoon J.H."/>
            <person name="Oh T.K."/>
        </authorList>
    </citation>
    <scope>NUCLEOTIDE SEQUENCE [LARGE SCALE GENOMIC DNA]</scope>
    <source>
        <strain evidence="1 2">SW-211</strain>
    </source>
</reference>
<keyword evidence="1" id="KW-0413">Isomerase</keyword>
<dbReference type="OrthoDB" id="2404998at2"/>
<proteinExistence type="predicted"/>
<evidence type="ECO:0000313" key="2">
    <source>
        <dbReference type="Proteomes" id="UP000321363"/>
    </source>
</evidence>
<sequence>MEKIIMITGKVNYQITLDPGVWIFDDRKVDLTSYFEQERETKDELEEYTKAVSKHWEREIREGAIHPPTLKTERTYEKQRILNGTFGIPLKPFLENAGIKADAKEVQFITSDNEFFSLSVEDALDVVVGFSNKGKPLTEDGPIHVYYGDGSNVKNPIKNIQKIVIN</sequence>